<keyword evidence="1" id="KW-0812">Transmembrane</keyword>
<dbReference type="EMBL" id="CADCSZ010000222">
    <property type="protein sequence ID" value="CAA9277900.1"/>
    <property type="molecule type" value="Genomic_DNA"/>
</dbReference>
<feature type="transmembrane region" description="Helical" evidence="1">
    <location>
        <begin position="12"/>
        <end position="33"/>
    </location>
</feature>
<evidence type="ECO:0000313" key="2">
    <source>
        <dbReference type="EMBL" id="CAA9277900.1"/>
    </source>
</evidence>
<evidence type="ECO:0000256" key="1">
    <source>
        <dbReference type="SAM" id="Phobius"/>
    </source>
</evidence>
<gene>
    <name evidence="2" type="ORF">AVDCRST_MAG76-3816</name>
</gene>
<organism evidence="2">
    <name type="scientific">uncultured Acidimicrobiales bacterium</name>
    <dbReference type="NCBI Taxonomy" id="310071"/>
    <lineage>
        <taxon>Bacteria</taxon>
        <taxon>Bacillati</taxon>
        <taxon>Actinomycetota</taxon>
        <taxon>Acidimicrobiia</taxon>
        <taxon>Acidimicrobiales</taxon>
        <taxon>environmental samples</taxon>
    </lineage>
</organism>
<proteinExistence type="predicted"/>
<accession>A0A6J4JEI4</accession>
<dbReference type="AlphaFoldDB" id="A0A6J4JEI4"/>
<dbReference type="Pfam" id="PF09489">
    <property type="entry name" value="CbtB"/>
    <property type="match status" value="1"/>
</dbReference>
<dbReference type="InterPro" id="IPR012667">
    <property type="entry name" value="CbtB_put"/>
</dbReference>
<name>A0A6J4JEI4_9ACTN</name>
<keyword evidence="1" id="KW-0472">Membrane</keyword>
<sequence>MHQTEAPAPTALALPIWGWLASVAALALFWTVMMEAGVFSAALGQSGPFLHELFHDGRHLVGVPCH</sequence>
<protein>
    <recommendedName>
        <fullName evidence="3">Cobalt transporter</fullName>
    </recommendedName>
</protein>
<keyword evidence="1" id="KW-1133">Transmembrane helix</keyword>
<reference evidence="2" key="1">
    <citation type="submission" date="2020-02" db="EMBL/GenBank/DDBJ databases">
        <authorList>
            <person name="Meier V. D."/>
        </authorList>
    </citation>
    <scope>NUCLEOTIDE SEQUENCE</scope>
    <source>
        <strain evidence="2">AVDCRST_MAG76</strain>
    </source>
</reference>
<evidence type="ECO:0008006" key="3">
    <source>
        <dbReference type="Google" id="ProtNLM"/>
    </source>
</evidence>